<dbReference type="CDD" id="cd01095">
    <property type="entry name" value="Nitrilotriacetate_monoxgenase"/>
    <property type="match status" value="1"/>
</dbReference>
<evidence type="ECO:0000313" key="8">
    <source>
        <dbReference type="EMBL" id="MBB2202118.1"/>
    </source>
</evidence>
<dbReference type="SUPFAM" id="SSF51679">
    <property type="entry name" value="Bacterial luciferase-like"/>
    <property type="match status" value="1"/>
</dbReference>
<keyword evidence="2 6" id="KW-0288">FMN</keyword>
<name>A0A7W4PLQ5_9PROT</name>
<comment type="caution">
    <text evidence="8">The sequence shown here is derived from an EMBL/GenBank/DDBJ whole genome shotgun (WGS) entry which is preliminary data.</text>
</comment>
<gene>
    <name evidence="8" type="ORF">HLH28_11145</name>
</gene>
<dbReference type="PANTHER" id="PTHR30011:SF16">
    <property type="entry name" value="C2H2 FINGER DOMAIN TRANSCRIPTION FACTOR (EUROFUNG)-RELATED"/>
    <property type="match status" value="1"/>
</dbReference>
<dbReference type="AlphaFoldDB" id="A0A7W4PLQ5"/>
<dbReference type="EMBL" id="JABEQM010000008">
    <property type="protein sequence ID" value="MBB2202118.1"/>
    <property type="molecule type" value="Genomic_DNA"/>
</dbReference>
<dbReference type="GO" id="GO:0004497">
    <property type="term" value="F:monooxygenase activity"/>
    <property type="evidence" value="ECO:0007669"/>
    <property type="project" value="UniProtKB-KW"/>
</dbReference>
<comment type="similarity">
    <text evidence="5">Belongs to the NtaA/SnaA/DszA monooxygenase family.</text>
</comment>
<dbReference type="EC" id="1.14.-.-" evidence="8"/>
<sequence length="438" mass="47224">MTRKMHLFAYLKTGPTALHASGWRHPEATLGDILSPSRYENIARTLEDACFDGCFFADLQGLYDIHAGGYDAYVRHGGQISYLDPMTVLPVMAAATRHIGLGATLSTTLMPAYHLARTLLSLDVFSLGRVAWNIVTSATDLEARNYGLEALPDKDARYDQADEVVEACMKLWRSWDRDSWVLDKEAGYFADPSKVHYTDYAGKYVRTRGPLTIPQSAQGHPVLMQAGSSPRGVEFAARWAEIVFTFGSAPEKAIAAYDRLKSQMVANGRRPGDCAVAMQVTCVVGETDSIAQEKADFANALAAEELNAAAASASAGVDITRLGGAEGAASKAAGAQGMHAAIEELEELRRQGAASVAAAARKRVPSQIVGSPTTVADKLEELFTAGCCDGFVLTPVTFPTSHETFARAVVPELQRRGLFRTRYEADTLRGNLGSRPGR</sequence>
<accession>A0A7W4PLQ5</accession>
<evidence type="ECO:0000313" key="9">
    <source>
        <dbReference type="Proteomes" id="UP000578030"/>
    </source>
</evidence>
<feature type="binding site" evidence="6">
    <location>
        <position position="229"/>
    </location>
    <ligand>
        <name>FMN</name>
        <dbReference type="ChEBI" id="CHEBI:58210"/>
    </ligand>
</feature>
<dbReference type="InterPro" id="IPR016215">
    <property type="entry name" value="NTA_MOA"/>
</dbReference>
<feature type="binding site" evidence="6">
    <location>
        <position position="158"/>
    </location>
    <ligand>
        <name>FMN</name>
        <dbReference type="ChEBI" id="CHEBI:58210"/>
    </ligand>
</feature>
<feature type="binding site" evidence="6">
    <location>
        <position position="58"/>
    </location>
    <ligand>
        <name>FMN</name>
        <dbReference type="ChEBI" id="CHEBI:58210"/>
    </ligand>
</feature>
<dbReference type="PIRSF" id="PIRSF000337">
    <property type="entry name" value="NTA_MOA"/>
    <property type="match status" value="1"/>
</dbReference>
<dbReference type="NCBIfam" id="TIGR03860">
    <property type="entry name" value="FMN_nitrolo"/>
    <property type="match status" value="1"/>
</dbReference>
<dbReference type="InterPro" id="IPR051260">
    <property type="entry name" value="Diverse_substr_monoxygenases"/>
</dbReference>
<protein>
    <submittedName>
        <fullName evidence="8">NtaA/DmoA family FMN-dependent monooxygenase</fullName>
        <ecNumber evidence="8">1.14.-.-</ecNumber>
    </submittedName>
</protein>
<dbReference type="Pfam" id="PF00296">
    <property type="entry name" value="Bac_luciferase"/>
    <property type="match status" value="1"/>
</dbReference>
<evidence type="ECO:0000256" key="5">
    <source>
        <dbReference type="ARBA" id="ARBA00033748"/>
    </source>
</evidence>
<dbReference type="GO" id="GO:0016705">
    <property type="term" value="F:oxidoreductase activity, acting on paired donors, with incorporation or reduction of molecular oxygen"/>
    <property type="evidence" value="ECO:0007669"/>
    <property type="project" value="InterPro"/>
</dbReference>
<evidence type="ECO:0000259" key="7">
    <source>
        <dbReference type="Pfam" id="PF00296"/>
    </source>
</evidence>
<evidence type="ECO:0000256" key="1">
    <source>
        <dbReference type="ARBA" id="ARBA00022630"/>
    </source>
</evidence>
<feature type="binding site" evidence="6">
    <location>
        <position position="228"/>
    </location>
    <ligand>
        <name>FMN</name>
        <dbReference type="ChEBI" id="CHEBI:58210"/>
    </ligand>
</feature>
<evidence type="ECO:0000256" key="2">
    <source>
        <dbReference type="ARBA" id="ARBA00022643"/>
    </source>
</evidence>
<keyword evidence="3 8" id="KW-0560">Oxidoreductase</keyword>
<keyword evidence="4 8" id="KW-0503">Monooxygenase</keyword>
<dbReference type="Proteomes" id="UP000578030">
    <property type="component" value="Unassembled WGS sequence"/>
</dbReference>
<dbReference type="InterPro" id="IPR036661">
    <property type="entry name" value="Luciferase-like_sf"/>
</dbReference>
<keyword evidence="1 6" id="KW-0285">Flavoprotein</keyword>
<evidence type="ECO:0000256" key="6">
    <source>
        <dbReference type="PIRSR" id="PIRSR000337-1"/>
    </source>
</evidence>
<keyword evidence="9" id="KW-1185">Reference proteome</keyword>
<dbReference type="Gene3D" id="3.20.20.30">
    <property type="entry name" value="Luciferase-like domain"/>
    <property type="match status" value="1"/>
</dbReference>
<organism evidence="8 9">
    <name type="scientific">Gluconacetobacter tumulisoli</name>
    <dbReference type="NCBI Taxonomy" id="1286189"/>
    <lineage>
        <taxon>Bacteria</taxon>
        <taxon>Pseudomonadati</taxon>
        <taxon>Pseudomonadota</taxon>
        <taxon>Alphaproteobacteria</taxon>
        <taxon>Acetobacterales</taxon>
        <taxon>Acetobacteraceae</taxon>
        <taxon>Gluconacetobacter</taxon>
    </lineage>
</organism>
<proteinExistence type="inferred from homology"/>
<dbReference type="RefSeq" id="WP_182958990.1">
    <property type="nucleotide sequence ID" value="NZ_JABEQM010000008.1"/>
</dbReference>
<evidence type="ECO:0000256" key="3">
    <source>
        <dbReference type="ARBA" id="ARBA00023002"/>
    </source>
</evidence>
<feature type="binding site" evidence="6">
    <location>
        <position position="104"/>
    </location>
    <ligand>
        <name>FMN</name>
        <dbReference type="ChEBI" id="CHEBI:58210"/>
    </ligand>
</feature>
<reference evidence="8 9" key="1">
    <citation type="submission" date="2020-04" db="EMBL/GenBank/DDBJ databases">
        <title>Description of novel Gluconacetobacter.</title>
        <authorList>
            <person name="Sombolestani A."/>
        </authorList>
    </citation>
    <scope>NUCLEOTIDE SEQUENCE [LARGE SCALE GENOMIC DNA]</scope>
    <source>
        <strain evidence="8 9">LMG 27802</strain>
    </source>
</reference>
<dbReference type="PANTHER" id="PTHR30011">
    <property type="entry name" value="ALKANESULFONATE MONOOXYGENASE-RELATED"/>
    <property type="match status" value="1"/>
</dbReference>
<evidence type="ECO:0000256" key="4">
    <source>
        <dbReference type="ARBA" id="ARBA00023033"/>
    </source>
</evidence>
<dbReference type="InterPro" id="IPR011251">
    <property type="entry name" value="Luciferase-like_dom"/>
</dbReference>
<feature type="domain" description="Luciferase-like" evidence="7">
    <location>
        <begin position="34"/>
        <end position="386"/>
    </location>
</feature>